<sequence>MLYKPAELAQRQRQHFLKVISVFFVASIIGSTFAGPVAQTILLCSAVGMCAIYWLMIVRPNNKIAVAGFLWLITLQISALIMNNNAVYSPVVMCYAIVLVYAALFCSTSTFLSLAIFIILYCSLLLLFILLGHWSPPSPKVNKASIVATNLFLLIASFSAWLIAKDFRSLLYDLWSENQASRKSQKEIRRIATLDPLTGLSNRVSAEQAFSKLTLVEEKLSVVFIDLDNFKPINDAYGHHYGDIALKILAERLRKCLEPGEIICRFGGDEFVLVFKYANAHHSTLRYQALLETIAEDMEVELRDFRISASIGVAHFPEHGTNFNELCRLADQAMYRSKLSGRNAALLYQPEWQDEHRKKLEMIQALRLAIAHNEIFLVYQPKYDLASLTINGVEALARWQSKEFGFVSPAVFIPLAEETGLIDNIGLFVLRQACHDCKKWLELGYDIPVSVNLSAAQLSSGMLPEHVFSILADSGLAPHYLELEITESLLMQDQQGIDSQISRINDKGISFAIDDFGTGYSNLHYLSRFKAATLKIDQSFVRQLNESSDNYSLKNYSLVKGVIVLAKTLGLTTIAEGVEDQYTLNILRAMKCESVQGYLLSKPINFEELLIKFKQHEVENH</sequence>
<feature type="transmembrane region" description="Helical" evidence="1">
    <location>
        <begin position="16"/>
        <end position="34"/>
    </location>
</feature>
<evidence type="ECO:0000313" key="5">
    <source>
        <dbReference type="Proteomes" id="UP001431181"/>
    </source>
</evidence>
<gene>
    <name evidence="4" type="ORF">ONZ52_19300</name>
</gene>
<dbReference type="Pfam" id="PF00563">
    <property type="entry name" value="EAL"/>
    <property type="match status" value="1"/>
</dbReference>
<protein>
    <submittedName>
        <fullName evidence="4">Bifunctional diguanylate cyclase/phosphodiesterase</fullName>
    </submittedName>
</protein>
<accession>A0ABT3KKK6</accession>
<feature type="domain" description="GGDEF" evidence="3">
    <location>
        <begin position="218"/>
        <end position="350"/>
    </location>
</feature>
<dbReference type="CDD" id="cd01949">
    <property type="entry name" value="GGDEF"/>
    <property type="match status" value="1"/>
</dbReference>
<evidence type="ECO:0000256" key="1">
    <source>
        <dbReference type="SAM" id="Phobius"/>
    </source>
</evidence>
<dbReference type="InterPro" id="IPR001633">
    <property type="entry name" value="EAL_dom"/>
</dbReference>
<dbReference type="SMART" id="SM00052">
    <property type="entry name" value="EAL"/>
    <property type="match status" value="1"/>
</dbReference>
<dbReference type="PANTHER" id="PTHR44757:SF2">
    <property type="entry name" value="BIOFILM ARCHITECTURE MAINTENANCE PROTEIN MBAA"/>
    <property type="match status" value="1"/>
</dbReference>
<dbReference type="PROSITE" id="PS50887">
    <property type="entry name" value="GGDEF"/>
    <property type="match status" value="1"/>
</dbReference>
<feature type="domain" description="EAL" evidence="2">
    <location>
        <begin position="359"/>
        <end position="617"/>
    </location>
</feature>
<feature type="transmembrane region" description="Helical" evidence="1">
    <location>
        <begin position="87"/>
        <end position="104"/>
    </location>
</feature>
<dbReference type="InterPro" id="IPR000160">
    <property type="entry name" value="GGDEF_dom"/>
</dbReference>
<dbReference type="InterPro" id="IPR029787">
    <property type="entry name" value="Nucleotide_cyclase"/>
</dbReference>
<dbReference type="SUPFAM" id="SSF55073">
    <property type="entry name" value="Nucleotide cyclase"/>
    <property type="match status" value="1"/>
</dbReference>
<dbReference type="PROSITE" id="PS50883">
    <property type="entry name" value="EAL"/>
    <property type="match status" value="1"/>
</dbReference>
<name>A0ABT3KKK6_9GAMM</name>
<keyword evidence="1" id="KW-0812">Transmembrane</keyword>
<dbReference type="PANTHER" id="PTHR44757">
    <property type="entry name" value="DIGUANYLATE CYCLASE DGCP"/>
    <property type="match status" value="1"/>
</dbReference>
<dbReference type="SUPFAM" id="SSF141868">
    <property type="entry name" value="EAL domain-like"/>
    <property type="match status" value="1"/>
</dbReference>
<keyword evidence="5" id="KW-1185">Reference proteome</keyword>
<dbReference type="Proteomes" id="UP001431181">
    <property type="component" value="Unassembled WGS sequence"/>
</dbReference>
<evidence type="ECO:0000313" key="4">
    <source>
        <dbReference type="EMBL" id="MCW4630949.1"/>
    </source>
</evidence>
<dbReference type="SMART" id="SM00267">
    <property type="entry name" value="GGDEF"/>
    <property type="match status" value="1"/>
</dbReference>
<evidence type="ECO:0000259" key="3">
    <source>
        <dbReference type="PROSITE" id="PS50887"/>
    </source>
</evidence>
<proteinExistence type="predicted"/>
<dbReference type="EMBL" id="JAPEUL010000009">
    <property type="protein sequence ID" value="MCW4630949.1"/>
    <property type="molecule type" value="Genomic_DNA"/>
</dbReference>
<reference evidence="4" key="1">
    <citation type="submission" date="2022-11" db="EMBL/GenBank/DDBJ databases">
        <title>Marinomonas sp. nov., isolated from marine algae.</title>
        <authorList>
            <person name="Choi D.G."/>
            <person name="Kim J.M."/>
            <person name="Lee J.K."/>
            <person name="Baek J.H."/>
            <person name="Jeon C.O."/>
        </authorList>
    </citation>
    <scope>NUCLEOTIDE SEQUENCE</scope>
    <source>
        <strain evidence="4">KJ51-3</strain>
    </source>
</reference>
<feature type="transmembrane region" description="Helical" evidence="1">
    <location>
        <begin position="111"/>
        <end position="132"/>
    </location>
</feature>
<feature type="transmembrane region" description="Helical" evidence="1">
    <location>
        <begin position="144"/>
        <end position="164"/>
    </location>
</feature>
<dbReference type="Gene3D" id="3.30.70.270">
    <property type="match status" value="1"/>
</dbReference>
<dbReference type="InterPro" id="IPR043128">
    <property type="entry name" value="Rev_trsase/Diguanyl_cyclase"/>
</dbReference>
<evidence type="ECO:0000259" key="2">
    <source>
        <dbReference type="PROSITE" id="PS50883"/>
    </source>
</evidence>
<dbReference type="Gene3D" id="3.20.20.450">
    <property type="entry name" value="EAL domain"/>
    <property type="match status" value="1"/>
</dbReference>
<keyword evidence="1" id="KW-1133">Transmembrane helix</keyword>
<dbReference type="NCBIfam" id="TIGR00254">
    <property type="entry name" value="GGDEF"/>
    <property type="match status" value="1"/>
</dbReference>
<comment type="caution">
    <text evidence="4">The sequence shown here is derived from an EMBL/GenBank/DDBJ whole genome shotgun (WGS) entry which is preliminary data.</text>
</comment>
<dbReference type="RefSeq" id="WP_265220266.1">
    <property type="nucleotide sequence ID" value="NZ_JAPEUL010000009.1"/>
</dbReference>
<keyword evidence="1" id="KW-0472">Membrane</keyword>
<dbReference type="CDD" id="cd01948">
    <property type="entry name" value="EAL"/>
    <property type="match status" value="1"/>
</dbReference>
<dbReference type="InterPro" id="IPR035919">
    <property type="entry name" value="EAL_sf"/>
</dbReference>
<dbReference type="Pfam" id="PF00990">
    <property type="entry name" value="GGDEF"/>
    <property type="match status" value="1"/>
</dbReference>
<organism evidence="4 5">
    <name type="scientific">Marinomonas rhodophyticola</name>
    <dbReference type="NCBI Taxonomy" id="2992803"/>
    <lineage>
        <taxon>Bacteria</taxon>
        <taxon>Pseudomonadati</taxon>
        <taxon>Pseudomonadota</taxon>
        <taxon>Gammaproteobacteria</taxon>
        <taxon>Oceanospirillales</taxon>
        <taxon>Oceanospirillaceae</taxon>
        <taxon>Marinomonas</taxon>
    </lineage>
</organism>
<dbReference type="InterPro" id="IPR052155">
    <property type="entry name" value="Biofilm_reg_signaling"/>
</dbReference>